<feature type="coiled-coil region" evidence="1">
    <location>
        <begin position="1"/>
        <end position="56"/>
    </location>
</feature>
<evidence type="ECO:0000313" key="2">
    <source>
        <dbReference type="EMBL" id="GEK88550.1"/>
    </source>
</evidence>
<reference evidence="2 3" key="1">
    <citation type="submission" date="2019-07" db="EMBL/GenBank/DDBJ databases">
        <title>Whole genome shotgun sequence of Alkalibacterium putridalgicola NBRC 103243.</title>
        <authorList>
            <person name="Hosoyama A."/>
            <person name="Uohara A."/>
            <person name="Ohji S."/>
            <person name="Ichikawa N."/>
        </authorList>
    </citation>
    <scope>NUCLEOTIDE SEQUENCE [LARGE SCALE GENOMIC DNA]</scope>
    <source>
        <strain evidence="2 3">NBRC 103243</strain>
    </source>
</reference>
<gene>
    <name evidence="2" type="ORF">APU01nite_05890</name>
</gene>
<proteinExistence type="predicted"/>
<organism evidence="2 3">
    <name type="scientific">Alkalibacterium putridalgicola</name>
    <dbReference type="NCBI Taxonomy" id="426703"/>
    <lineage>
        <taxon>Bacteria</taxon>
        <taxon>Bacillati</taxon>
        <taxon>Bacillota</taxon>
        <taxon>Bacilli</taxon>
        <taxon>Lactobacillales</taxon>
        <taxon>Carnobacteriaceae</taxon>
        <taxon>Alkalibacterium</taxon>
    </lineage>
</organism>
<comment type="caution">
    <text evidence="2">The sequence shown here is derived from an EMBL/GenBank/DDBJ whole genome shotgun (WGS) entry which is preliminary data.</text>
</comment>
<protein>
    <submittedName>
        <fullName evidence="2">Uncharacterized protein</fullName>
    </submittedName>
</protein>
<dbReference type="EMBL" id="BJUX01000004">
    <property type="protein sequence ID" value="GEK88550.1"/>
    <property type="molecule type" value="Genomic_DNA"/>
</dbReference>
<accession>A0ABQ0UVL8</accession>
<feature type="coiled-coil region" evidence="1">
    <location>
        <begin position="94"/>
        <end position="153"/>
    </location>
</feature>
<name>A0ABQ0UVL8_9LACT</name>
<sequence length="295" mass="35280">MNHMNHTYETLRIKLERLVEKEKSAEERFRDKERDYTDAKVVFQKEKEDVERLEAQSFTTFLRTVIGTHDKKLYEEKQEQIQAKLRLDLASALYLEAREELTRIIDEISRLKEELEALKEKLRATDPTFQETLSQKEEQRLVMEAEIREISEALNAGQSVLNSLDSTLEKLESADSLATWDMFTDSFLVDMFKYDKIDKAEEELFYLEGLIERYKKELKDVDLHNVLDYESLGEMRRVFDVFFDNVFSDWSTKDTIQRNMDNLDTIYMEVDRIQKQLQERRSELGNQLEELQLYY</sequence>
<dbReference type="Proteomes" id="UP000321425">
    <property type="component" value="Unassembled WGS sequence"/>
</dbReference>
<keyword evidence="3" id="KW-1185">Reference proteome</keyword>
<evidence type="ECO:0000313" key="3">
    <source>
        <dbReference type="Proteomes" id="UP000321425"/>
    </source>
</evidence>
<keyword evidence="1" id="KW-0175">Coiled coil</keyword>
<evidence type="ECO:0000256" key="1">
    <source>
        <dbReference type="SAM" id="Coils"/>
    </source>
</evidence>